<feature type="compositionally biased region" description="Basic and acidic residues" evidence="3">
    <location>
        <begin position="201"/>
        <end position="210"/>
    </location>
</feature>
<keyword evidence="1" id="KW-0507">mRNA processing</keyword>
<protein>
    <recommendedName>
        <fullName evidence="4">CCHC-type domain-containing protein</fullName>
    </recommendedName>
</protein>
<sequence length="384" mass="41626">MPQIPMAGLPNQQALIVSLLGAVQAPQIPVANPYIPRQTNGRPNQPPARNGNCNYCGGYGHYISDCPEVEVDMCAGVHLPRYIQGNTMHDQIREYHRQNPNQRPDVMEPDRQPNPAVDAAPPQAQGFILAVAPTDICSATITECEEDDQNFQVMLDELSEVQSQNVQVKLIDEAKGEGTSNPAKSPRPRIRFMDHIELPARPSNGKERVRSLSPRRPATPSKAVKILKRPVSKPTMSEPVPVAPLASKPTDQAKLSEASMKTTWVNPYHVTPAPLALPARAPVPAYHNTAPIEDDNAACTIYEAILDGETIVKNKHLLSIAPEVRRQIRDATTAHCVVAQPLKVTQPTVSAAKLPAKAIATDPIVSYYQGQPSSAPPSVIKGAA</sequence>
<keyword evidence="2" id="KW-0479">Metal-binding</keyword>
<evidence type="ECO:0000313" key="6">
    <source>
        <dbReference type="Proteomes" id="UP000054144"/>
    </source>
</evidence>
<feature type="region of interest" description="Disordered" evidence="3">
    <location>
        <begin position="100"/>
        <end position="119"/>
    </location>
</feature>
<dbReference type="InterPro" id="IPR001878">
    <property type="entry name" value="Znf_CCHC"/>
</dbReference>
<dbReference type="Gene3D" id="4.10.60.10">
    <property type="entry name" value="Zinc finger, CCHC-type"/>
    <property type="match status" value="1"/>
</dbReference>
<keyword evidence="2" id="KW-0863">Zinc-finger</keyword>
<evidence type="ECO:0000256" key="3">
    <source>
        <dbReference type="SAM" id="MobiDB-lite"/>
    </source>
</evidence>
<keyword evidence="6" id="KW-1185">Reference proteome</keyword>
<evidence type="ECO:0000259" key="4">
    <source>
        <dbReference type="PROSITE" id="PS50158"/>
    </source>
</evidence>
<dbReference type="SUPFAM" id="SSF57756">
    <property type="entry name" value="Retrovirus zinc finger-like domains"/>
    <property type="match status" value="1"/>
</dbReference>
<dbReference type="AlphaFoldDB" id="A0A0D7ABB2"/>
<evidence type="ECO:0000313" key="5">
    <source>
        <dbReference type="EMBL" id="KIY47236.1"/>
    </source>
</evidence>
<name>A0A0D7ABB2_9AGAR</name>
<gene>
    <name evidence="5" type="ORF">FISHEDRAFT_74857</name>
</gene>
<evidence type="ECO:0000256" key="2">
    <source>
        <dbReference type="PROSITE-ProRule" id="PRU00047"/>
    </source>
</evidence>
<accession>A0A0D7ABB2</accession>
<dbReference type="GO" id="GO:0008270">
    <property type="term" value="F:zinc ion binding"/>
    <property type="evidence" value="ECO:0007669"/>
    <property type="project" value="UniProtKB-KW"/>
</dbReference>
<dbReference type="GO" id="GO:0003676">
    <property type="term" value="F:nucleic acid binding"/>
    <property type="evidence" value="ECO:0007669"/>
    <property type="project" value="InterPro"/>
</dbReference>
<dbReference type="EMBL" id="KN881979">
    <property type="protein sequence ID" value="KIY47236.1"/>
    <property type="molecule type" value="Genomic_DNA"/>
</dbReference>
<dbReference type="InterPro" id="IPR036875">
    <property type="entry name" value="Znf_CCHC_sf"/>
</dbReference>
<dbReference type="Proteomes" id="UP000054144">
    <property type="component" value="Unassembled WGS sequence"/>
</dbReference>
<feature type="region of interest" description="Disordered" evidence="3">
    <location>
        <begin position="201"/>
        <end position="221"/>
    </location>
</feature>
<dbReference type="OrthoDB" id="3064035at2759"/>
<feature type="domain" description="CCHC-type" evidence="4">
    <location>
        <begin position="53"/>
        <end position="68"/>
    </location>
</feature>
<evidence type="ECO:0000256" key="1">
    <source>
        <dbReference type="ARBA" id="ARBA00022664"/>
    </source>
</evidence>
<keyword evidence="2" id="KW-0862">Zinc</keyword>
<reference evidence="5 6" key="1">
    <citation type="journal article" date="2015" name="Fungal Genet. Biol.">
        <title>Evolution of novel wood decay mechanisms in Agaricales revealed by the genome sequences of Fistulina hepatica and Cylindrobasidium torrendii.</title>
        <authorList>
            <person name="Floudas D."/>
            <person name="Held B.W."/>
            <person name="Riley R."/>
            <person name="Nagy L.G."/>
            <person name="Koehler G."/>
            <person name="Ransdell A.S."/>
            <person name="Younus H."/>
            <person name="Chow J."/>
            <person name="Chiniquy J."/>
            <person name="Lipzen A."/>
            <person name="Tritt A."/>
            <person name="Sun H."/>
            <person name="Haridas S."/>
            <person name="LaButti K."/>
            <person name="Ohm R.A."/>
            <person name="Kues U."/>
            <person name="Blanchette R.A."/>
            <person name="Grigoriev I.V."/>
            <person name="Minto R.E."/>
            <person name="Hibbett D.S."/>
        </authorList>
    </citation>
    <scope>NUCLEOTIDE SEQUENCE [LARGE SCALE GENOMIC DNA]</scope>
    <source>
        <strain evidence="5 6">ATCC 64428</strain>
    </source>
</reference>
<dbReference type="GO" id="GO:0006397">
    <property type="term" value="P:mRNA processing"/>
    <property type="evidence" value="ECO:0007669"/>
    <property type="project" value="UniProtKB-KW"/>
</dbReference>
<feature type="non-terminal residue" evidence="5">
    <location>
        <position position="384"/>
    </location>
</feature>
<dbReference type="PROSITE" id="PS50158">
    <property type="entry name" value="ZF_CCHC"/>
    <property type="match status" value="1"/>
</dbReference>
<organism evidence="5 6">
    <name type="scientific">Fistulina hepatica ATCC 64428</name>
    <dbReference type="NCBI Taxonomy" id="1128425"/>
    <lineage>
        <taxon>Eukaryota</taxon>
        <taxon>Fungi</taxon>
        <taxon>Dikarya</taxon>
        <taxon>Basidiomycota</taxon>
        <taxon>Agaricomycotina</taxon>
        <taxon>Agaricomycetes</taxon>
        <taxon>Agaricomycetidae</taxon>
        <taxon>Agaricales</taxon>
        <taxon>Fistulinaceae</taxon>
        <taxon>Fistulina</taxon>
    </lineage>
</organism>
<proteinExistence type="predicted"/>